<dbReference type="Pfam" id="PF23674">
    <property type="entry name" value="RYYR-CCHC"/>
    <property type="match status" value="1"/>
</dbReference>
<evidence type="ECO:0000313" key="5">
    <source>
        <dbReference type="WBParaSite" id="nOo.2.0.1.t03403-RA"/>
    </source>
</evidence>
<dbReference type="AlphaFoldDB" id="A0A182E5W8"/>
<feature type="region of interest" description="Disordered" evidence="1">
    <location>
        <begin position="403"/>
        <end position="439"/>
    </location>
</feature>
<reference evidence="5" key="1">
    <citation type="submission" date="2016-06" db="UniProtKB">
        <authorList>
            <consortium name="WormBaseParasite"/>
        </authorList>
    </citation>
    <scope>IDENTIFICATION</scope>
</reference>
<dbReference type="Proteomes" id="UP000271087">
    <property type="component" value="Unassembled WGS sequence"/>
</dbReference>
<protein>
    <submittedName>
        <fullName evidence="5">CCHC-type domain-containing protein</fullName>
    </submittedName>
</protein>
<accession>A0A182E5W8</accession>
<evidence type="ECO:0000256" key="1">
    <source>
        <dbReference type="SAM" id="MobiDB-lite"/>
    </source>
</evidence>
<evidence type="ECO:0000313" key="4">
    <source>
        <dbReference type="Proteomes" id="UP000271087"/>
    </source>
</evidence>
<name>A0A182E5W8_ONCOC</name>
<gene>
    <name evidence="3" type="ORF">NOO_LOCUS3403</name>
</gene>
<dbReference type="WBParaSite" id="nOo.2.0.1.t03403-RA">
    <property type="protein sequence ID" value="nOo.2.0.1.t03403-RA"/>
    <property type="gene ID" value="nOo.2.0.1.g03403"/>
</dbReference>
<dbReference type="OrthoDB" id="5804196at2759"/>
<organism evidence="5">
    <name type="scientific">Onchocerca ochengi</name>
    <name type="common">Filarial nematode worm</name>
    <dbReference type="NCBI Taxonomy" id="42157"/>
    <lineage>
        <taxon>Eukaryota</taxon>
        <taxon>Metazoa</taxon>
        <taxon>Ecdysozoa</taxon>
        <taxon>Nematoda</taxon>
        <taxon>Chromadorea</taxon>
        <taxon>Rhabditida</taxon>
        <taxon>Spirurina</taxon>
        <taxon>Spiruromorpha</taxon>
        <taxon>Filarioidea</taxon>
        <taxon>Onchocercidae</taxon>
        <taxon>Onchocerca</taxon>
    </lineage>
</organism>
<dbReference type="InterPro" id="IPR057001">
    <property type="entry name" value="RYYR-CCHC"/>
</dbReference>
<reference evidence="3 4" key="2">
    <citation type="submission" date="2018-08" db="EMBL/GenBank/DDBJ databases">
        <authorList>
            <person name="Laetsch R D."/>
            <person name="Stevens L."/>
            <person name="Kumar S."/>
            <person name="Blaxter L. M."/>
        </authorList>
    </citation>
    <scope>NUCLEOTIDE SEQUENCE [LARGE SCALE GENOMIC DNA]</scope>
</reference>
<keyword evidence="4" id="KW-1185">Reference proteome</keyword>
<proteinExistence type="predicted"/>
<dbReference type="EMBL" id="UYRW01000643">
    <property type="protein sequence ID" value="VDK69031.1"/>
    <property type="molecule type" value="Genomic_DNA"/>
</dbReference>
<evidence type="ECO:0000259" key="2">
    <source>
        <dbReference type="Pfam" id="PF23674"/>
    </source>
</evidence>
<evidence type="ECO:0000313" key="3">
    <source>
        <dbReference type="EMBL" id="VDK69031.1"/>
    </source>
</evidence>
<feature type="domain" description="RYYR-CCHC" evidence="2">
    <location>
        <begin position="145"/>
        <end position="221"/>
    </location>
</feature>
<feature type="compositionally biased region" description="Basic and acidic residues" evidence="1">
    <location>
        <begin position="430"/>
        <end position="439"/>
    </location>
</feature>
<sequence length="572" mass="65396">MSRFSHRTSFYREHSLFAIGFPSGPETGTLKLLYQNTWKHSYCHITSGCKNDDTNQGKEKALDEEFGEDSVAVRLIEDYLEGKITSLIDLSQLLKDEAGLVISKSTLARRLKGKVNVKVRRKRGYHQRRAGADELDDDEAYTYSYSLSRNLNETIVTVPIDDENVRQYALVRVAGDGRKRYYRCNQCLKFRRNDKSAPQAYLIMENGRIVGTKHHRHHPDCKPTKRIEATTTSLDRANRKDIRIGLKTPKAAYAEGFYRAIDLASTEGSSSNKLPKIYPSWSRVRKSYFRQNRLGRIDRAKSLSADGSLRHGQRHPDDVNGPVLYTYGEDADGQYVVFESEEIPEGYEPVPVEELEAAAEGVELDDSWTVTAKEENLKSDLHGIWKPHQIESNELERKRLHETVENEQETEELHLLSTPGEGPSMKKARMKNDDAEELRESIETAGESMNENSSLVHEYVLNKPLLDLADYTTKEERRRISQNLIDEIRSSANFKRVKPARSSTSELDEECNSWCYMPCNADGEIMVYSSNKVHLIENLDGEMEIAYDPDMEMSEIVKNLKPYGILSTDYIL</sequence>